<evidence type="ECO:0000313" key="2">
    <source>
        <dbReference type="Proteomes" id="UP000789920"/>
    </source>
</evidence>
<organism evidence="1 2">
    <name type="scientific">Racocetra persica</name>
    <dbReference type="NCBI Taxonomy" id="160502"/>
    <lineage>
        <taxon>Eukaryota</taxon>
        <taxon>Fungi</taxon>
        <taxon>Fungi incertae sedis</taxon>
        <taxon>Mucoromycota</taxon>
        <taxon>Glomeromycotina</taxon>
        <taxon>Glomeromycetes</taxon>
        <taxon>Diversisporales</taxon>
        <taxon>Gigasporaceae</taxon>
        <taxon>Racocetra</taxon>
    </lineage>
</organism>
<dbReference type="EMBL" id="CAJVQC010030429">
    <property type="protein sequence ID" value="CAG8745552.1"/>
    <property type="molecule type" value="Genomic_DNA"/>
</dbReference>
<proteinExistence type="predicted"/>
<feature type="non-terminal residue" evidence="1">
    <location>
        <position position="1"/>
    </location>
</feature>
<reference evidence="1" key="1">
    <citation type="submission" date="2021-06" db="EMBL/GenBank/DDBJ databases">
        <authorList>
            <person name="Kallberg Y."/>
            <person name="Tangrot J."/>
            <person name="Rosling A."/>
        </authorList>
    </citation>
    <scope>NUCLEOTIDE SEQUENCE</scope>
    <source>
        <strain evidence="1">MA461A</strain>
    </source>
</reference>
<gene>
    <name evidence="1" type="ORF">RPERSI_LOCUS13614</name>
</gene>
<evidence type="ECO:0000313" key="1">
    <source>
        <dbReference type="EMBL" id="CAG8745552.1"/>
    </source>
</evidence>
<comment type="caution">
    <text evidence="1">The sequence shown here is derived from an EMBL/GenBank/DDBJ whole genome shotgun (WGS) entry which is preliminary data.</text>
</comment>
<protein>
    <submittedName>
        <fullName evidence="1">25941_t:CDS:1</fullName>
    </submittedName>
</protein>
<accession>A0ACA9QEU1</accession>
<sequence length="63" mass="7174">AIKTNLNLDKPDNIVFWTIATTVFYGLACLGELLLSIQQDQSKVPTLKTQRFEKTNYHTFATI</sequence>
<name>A0ACA9QEU1_9GLOM</name>
<dbReference type="Proteomes" id="UP000789920">
    <property type="component" value="Unassembled WGS sequence"/>
</dbReference>
<keyword evidence="2" id="KW-1185">Reference proteome</keyword>